<proteinExistence type="predicted"/>
<feature type="region of interest" description="Disordered" evidence="1">
    <location>
        <begin position="74"/>
        <end position="103"/>
    </location>
</feature>
<gene>
    <name evidence="2" type="ORF">CKO28_05960</name>
</gene>
<name>A0ABS1DAT8_9PROT</name>
<evidence type="ECO:0000256" key="1">
    <source>
        <dbReference type="SAM" id="MobiDB-lite"/>
    </source>
</evidence>
<evidence type="ECO:0000313" key="2">
    <source>
        <dbReference type="EMBL" id="MBK1667576.1"/>
    </source>
</evidence>
<sequence length="103" mass="11111">MDLKQLLDAGALVLAQEPLRLDPQLLARIHARTKALSQAEVATPDIVTVNFAVTRPKVRASHYGHAASPRWFRPSITPCSTRTAGSSRALQQPDAQPGESATD</sequence>
<evidence type="ECO:0000313" key="3">
    <source>
        <dbReference type="Proteomes" id="UP001296873"/>
    </source>
</evidence>
<protein>
    <submittedName>
        <fullName evidence="2">Uncharacterized protein</fullName>
    </submittedName>
</protein>
<keyword evidence="3" id="KW-1185">Reference proteome</keyword>
<accession>A0ABS1DAT8</accession>
<organism evidence="2 3">
    <name type="scientific">Rhodovibrio sodomensis</name>
    <dbReference type="NCBI Taxonomy" id="1088"/>
    <lineage>
        <taxon>Bacteria</taxon>
        <taxon>Pseudomonadati</taxon>
        <taxon>Pseudomonadota</taxon>
        <taxon>Alphaproteobacteria</taxon>
        <taxon>Rhodospirillales</taxon>
        <taxon>Rhodovibrionaceae</taxon>
        <taxon>Rhodovibrio</taxon>
    </lineage>
</organism>
<reference evidence="2 3" key="1">
    <citation type="journal article" date="2020" name="Microorganisms">
        <title>Osmotic Adaptation and Compatible Solute Biosynthesis of Phototrophic Bacteria as Revealed from Genome Analyses.</title>
        <authorList>
            <person name="Imhoff J.F."/>
            <person name="Rahn T."/>
            <person name="Kunzel S."/>
            <person name="Keller A."/>
            <person name="Neulinger S.C."/>
        </authorList>
    </citation>
    <scope>NUCLEOTIDE SEQUENCE [LARGE SCALE GENOMIC DNA]</scope>
    <source>
        <strain evidence="2 3">DSM 9895</strain>
    </source>
</reference>
<feature type="compositionally biased region" description="Polar residues" evidence="1">
    <location>
        <begin position="77"/>
        <end position="103"/>
    </location>
</feature>
<dbReference type="Proteomes" id="UP001296873">
    <property type="component" value="Unassembled WGS sequence"/>
</dbReference>
<comment type="caution">
    <text evidence="2">The sequence shown here is derived from an EMBL/GenBank/DDBJ whole genome shotgun (WGS) entry which is preliminary data.</text>
</comment>
<dbReference type="EMBL" id="NRRL01000009">
    <property type="protein sequence ID" value="MBK1667576.1"/>
    <property type="molecule type" value="Genomic_DNA"/>
</dbReference>